<dbReference type="HOGENOM" id="CLU_1004739_0_0_1"/>
<reference evidence="3 4" key="1">
    <citation type="submission" date="2013-03" db="EMBL/GenBank/DDBJ databases">
        <title>The Genome Sequence of Cladophialophora psammophila CBS 110553.</title>
        <authorList>
            <consortium name="The Broad Institute Genomics Platform"/>
            <person name="Cuomo C."/>
            <person name="de Hoog S."/>
            <person name="Gorbushina A."/>
            <person name="Walker B."/>
            <person name="Young S.K."/>
            <person name="Zeng Q."/>
            <person name="Gargeya S."/>
            <person name="Fitzgerald M."/>
            <person name="Haas B."/>
            <person name="Abouelleil A."/>
            <person name="Allen A.W."/>
            <person name="Alvarado L."/>
            <person name="Arachchi H.M."/>
            <person name="Berlin A.M."/>
            <person name="Chapman S.B."/>
            <person name="Gainer-Dewar J."/>
            <person name="Goldberg J."/>
            <person name="Griggs A."/>
            <person name="Gujja S."/>
            <person name="Hansen M."/>
            <person name="Howarth C."/>
            <person name="Imamovic A."/>
            <person name="Ireland A."/>
            <person name="Larimer J."/>
            <person name="McCowan C."/>
            <person name="Murphy C."/>
            <person name="Pearson M."/>
            <person name="Poon T.W."/>
            <person name="Priest M."/>
            <person name="Roberts A."/>
            <person name="Saif S."/>
            <person name="Shea T."/>
            <person name="Sisk P."/>
            <person name="Sykes S."/>
            <person name="Wortman J."/>
            <person name="Nusbaum C."/>
            <person name="Birren B."/>
        </authorList>
    </citation>
    <scope>NUCLEOTIDE SEQUENCE [LARGE SCALE GENOMIC DNA]</scope>
    <source>
        <strain evidence="3 4">CBS 110553</strain>
    </source>
</reference>
<dbReference type="Proteomes" id="UP000019471">
    <property type="component" value="Unassembled WGS sequence"/>
</dbReference>
<evidence type="ECO:0008006" key="5">
    <source>
        <dbReference type="Google" id="ProtNLM"/>
    </source>
</evidence>
<name>W9VE44_9EURO</name>
<protein>
    <recommendedName>
        <fullName evidence="5">Cyanovirin-N domain-containing protein</fullName>
    </recommendedName>
</protein>
<evidence type="ECO:0000313" key="4">
    <source>
        <dbReference type="Proteomes" id="UP000019471"/>
    </source>
</evidence>
<dbReference type="STRING" id="1182543.W9VE44"/>
<dbReference type="AlphaFoldDB" id="W9VE44"/>
<dbReference type="RefSeq" id="XP_007751766.1">
    <property type="nucleotide sequence ID" value="XM_007753576.1"/>
</dbReference>
<feature type="chain" id="PRO_5004932849" description="Cyanovirin-N domain-containing protein" evidence="2">
    <location>
        <begin position="25"/>
        <end position="277"/>
    </location>
</feature>
<accession>W9VE44</accession>
<proteinExistence type="predicted"/>
<feature type="compositionally biased region" description="Low complexity" evidence="1">
    <location>
        <begin position="174"/>
        <end position="187"/>
    </location>
</feature>
<gene>
    <name evidence="3" type="ORF">A1O5_13007</name>
</gene>
<keyword evidence="2" id="KW-0732">Signal</keyword>
<evidence type="ECO:0000256" key="2">
    <source>
        <dbReference type="SAM" id="SignalP"/>
    </source>
</evidence>
<dbReference type="OrthoDB" id="4160397at2759"/>
<feature type="signal peptide" evidence="2">
    <location>
        <begin position="1"/>
        <end position="24"/>
    </location>
</feature>
<feature type="region of interest" description="Disordered" evidence="1">
    <location>
        <begin position="165"/>
        <end position="187"/>
    </location>
</feature>
<comment type="caution">
    <text evidence="3">The sequence shown here is derived from an EMBL/GenBank/DDBJ whole genome shotgun (WGS) entry which is preliminary data.</text>
</comment>
<organism evidence="3 4">
    <name type="scientific">Cladophialophora psammophila CBS 110553</name>
    <dbReference type="NCBI Taxonomy" id="1182543"/>
    <lineage>
        <taxon>Eukaryota</taxon>
        <taxon>Fungi</taxon>
        <taxon>Dikarya</taxon>
        <taxon>Ascomycota</taxon>
        <taxon>Pezizomycotina</taxon>
        <taxon>Eurotiomycetes</taxon>
        <taxon>Chaetothyriomycetidae</taxon>
        <taxon>Chaetothyriales</taxon>
        <taxon>Herpotrichiellaceae</taxon>
        <taxon>Cladophialophora</taxon>
    </lineage>
</organism>
<dbReference type="GeneID" id="19197693"/>
<dbReference type="EMBL" id="AMGX01000040">
    <property type="protein sequence ID" value="EXJ53758.1"/>
    <property type="molecule type" value="Genomic_DNA"/>
</dbReference>
<keyword evidence="4" id="KW-1185">Reference proteome</keyword>
<evidence type="ECO:0000313" key="3">
    <source>
        <dbReference type="EMBL" id="EXJ53758.1"/>
    </source>
</evidence>
<sequence>MTVPTPLLEAFLAGMLVLSQPARAQHYTNWTQLSPCVQSCFSTSLLEAFGSCGSILSSGGNATGVDDSPNTRLRRCICTDCSYRSTLGACLESHCAGSGGGSIDEILNLDDRAFCNASVDARVQMWDRNLIWVVDQSDDGAGTDNPASSSGSAQGVLWTCSATSSTVGDGGTGTAISRSSSTSTSPATDSAIHTVTVLATLTINANVNIDNDIVKPGQFFTQYPGHADEPCGVAEHDSTVIHVYVVKRHYCFCDKHQRGGAANPSIRTRNPFGVGCV</sequence>
<evidence type="ECO:0000256" key="1">
    <source>
        <dbReference type="SAM" id="MobiDB-lite"/>
    </source>
</evidence>